<dbReference type="GO" id="GO:0003723">
    <property type="term" value="F:RNA binding"/>
    <property type="evidence" value="ECO:0007669"/>
    <property type="project" value="TreeGrafter"/>
</dbReference>
<accession>M3CAB3</accession>
<evidence type="ECO:0000259" key="2">
    <source>
        <dbReference type="Pfam" id="PF10307"/>
    </source>
</evidence>
<dbReference type="Pfam" id="PF10307">
    <property type="entry name" value="HAD_SAK_1"/>
    <property type="match status" value="1"/>
</dbReference>
<dbReference type="GeneID" id="27904140"/>
<dbReference type="InterPro" id="IPR018812">
    <property type="entry name" value="SAK_HAD"/>
</dbReference>
<feature type="compositionally biased region" description="Gly residues" evidence="1">
    <location>
        <begin position="515"/>
        <end position="531"/>
    </location>
</feature>
<dbReference type="EMBL" id="KB456270">
    <property type="protein sequence ID" value="EMF08795.1"/>
    <property type="molecule type" value="Genomic_DNA"/>
</dbReference>
<proteinExistence type="predicted"/>
<dbReference type="GO" id="GO:0032040">
    <property type="term" value="C:small-subunit processome"/>
    <property type="evidence" value="ECO:0007669"/>
    <property type="project" value="TreeGrafter"/>
</dbReference>
<feature type="region of interest" description="Disordered" evidence="1">
    <location>
        <begin position="415"/>
        <end position="550"/>
    </location>
</feature>
<gene>
    <name evidence="3" type="ORF">SEPMUDRAFT_151728</name>
</gene>
<sequence length="550" mass="60754">MESLTPTALQRWSCQDRQLPPVDSIKAIHVYDFDNTLFKSPLPNRTLWNIGTCGSLQAQEFLHNGGWWHNPAILAATGEGLEKEEARAWEGCWNEKIVELVQLSMQEMDALSVLLTGRQEAGFGDLIGRMLAAKGLAFDMVCLKPLSSPTGEVFGSTMMFKQALLTDIVLTYHQAEELRIYEDRPKHTKAFRDFFTNFNKSLMTAKPTVQMPVPRQPIVAEVIQVTEQDSFMDPVAEVTEIQRMVNSHNRAILDGTAPKTAVPYKIKRSVFYTGYIIQQADCDRLRSLVKPPANCPEHELKYLANNILITPRPAPHSILNKVGGMGAKMTWKVTGLAIYGERVWAARVAPIPSDAKVYTENTTPCVVLATRRQAKPIEASRIQNWQPVPDHQAFEFETTVGEKCLLRIEQEYPNEDEYEASFPNAKNAKKHPREEDYSPSGSGRPNWNKPPRTQGGRGNYGNNRNDGSWAPRNPSGGGNYGTATRGGASDNRGARGGRGGFSAARGRRDRDSGHRGGGNNRGGRGGGGRGGYKSLDDNVGQGYGSGGMQY</sequence>
<dbReference type="Proteomes" id="UP000016931">
    <property type="component" value="Unassembled WGS sequence"/>
</dbReference>
<dbReference type="RefSeq" id="XP_016756916.1">
    <property type="nucleotide sequence ID" value="XM_016907003.1"/>
</dbReference>
<dbReference type="GO" id="GO:0000494">
    <property type="term" value="P:box C/D sno(s)RNA 3'-end processing"/>
    <property type="evidence" value="ECO:0007669"/>
    <property type="project" value="TreeGrafter"/>
</dbReference>
<feature type="compositionally biased region" description="Low complexity" evidence="1">
    <location>
        <begin position="481"/>
        <end position="491"/>
    </location>
</feature>
<dbReference type="AlphaFoldDB" id="M3CAB3"/>
<keyword evidence="4" id="KW-1185">Reference proteome</keyword>
<evidence type="ECO:0000313" key="4">
    <source>
        <dbReference type="Proteomes" id="UP000016931"/>
    </source>
</evidence>
<dbReference type="PANTHER" id="PTHR10335">
    <property type="entry name" value="RRNA 2-O-METHYLTRANSFERASE FIBRILLARIN"/>
    <property type="match status" value="1"/>
</dbReference>
<protein>
    <recommendedName>
        <fullName evidence="2">Swiss Army Knife RNA repair protein HAD domain-containing protein</fullName>
    </recommendedName>
</protein>
<evidence type="ECO:0000256" key="1">
    <source>
        <dbReference type="SAM" id="MobiDB-lite"/>
    </source>
</evidence>
<dbReference type="PANTHER" id="PTHR10335:SF23">
    <property type="entry name" value="OB FOLD-CONTAINING PROTEIN, NUCLEIC ACID BINDING"/>
    <property type="match status" value="1"/>
</dbReference>
<dbReference type="OrthoDB" id="5596992at2759"/>
<feature type="compositionally biased region" description="Gly residues" evidence="1">
    <location>
        <begin position="541"/>
        <end position="550"/>
    </location>
</feature>
<dbReference type="HOGENOM" id="CLU_022771_0_0_1"/>
<dbReference type="eggNOG" id="ENOG502S30I">
    <property type="taxonomic scope" value="Eukaryota"/>
</dbReference>
<feature type="domain" description="Swiss Army Knife RNA repair protein HAD" evidence="2">
    <location>
        <begin position="40"/>
        <end position="250"/>
    </location>
</feature>
<dbReference type="OMA" id="GKIQNWH"/>
<dbReference type="GO" id="GO:0008649">
    <property type="term" value="F:rRNA methyltransferase activity"/>
    <property type="evidence" value="ECO:0007669"/>
    <property type="project" value="TreeGrafter"/>
</dbReference>
<name>M3CAB3_SPHMS</name>
<dbReference type="GO" id="GO:1990259">
    <property type="term" value="F:histone H2AQ104 methyltransferase activity"/>
    <property type="evidence" value="ECO:0007669"/>
    <property type="project" value="TreeGrafter"/>
</dbReference>
<evidence type="ECO:0000313" key="3">
    <source>
        <dbReference type="EMBL" id="EMF08795.1"/>
    </source>
</evidence>
<reference evidence="3 4" key="1">
    <citation type="journal article" date="2012" name="PLoS Pathog.">
        <title>Diverse lifestyles and strategies of plant pathogenesis encoded in the genomes of eighteen Dothideomycetes fungi.</title>
        <authorList>
            <person name="Ohm R.A."/>
            <person name="Feau N."/>
            <person name="Henrissat B."/>
            <person name="Schoch C.L."/>
            <person name="Horwitz B.A."/>
            <person name="Barry K.W."/>
            <person name="Condon B.J."/>
            <person name="Copeland A.C."/>
            <person name="Dhillon B."/>
            <person name="Glaser F."/>
            <person name="Hesse C.N."/>
            <person name="Kosti I."/>
            <person name="LaButti K."/>
            <person name="Lindquist E.A."/>
            <person name="Lucas S."/>
            <person name="Salamov A.A."/>
            <person name="Bradshaw R.E."/>
            <person name="Ciuffetti L."/>
            <person name="Hamelin R.C."/>
            <person name="Kema G.H.J."/>
            <person name="Lawrence C."/>
            <person name="Scott J.A."/>
            <person name="Spatafora J.W."/>
            <person name="Turgeon B.G."/>
            <person name="de Wit P.J.G.M."/>
            <person name="Zhong S."/>
            <person name="Goodwin S.B."/>
            <person name="Grigoriev I.V."/>
        </authorList>
    </citation>
    <scope>NUCLEOTIDE SEQUENCE [LARGE SCALE GENOMIC DNA]</scope>
    <source>
        <strain evidence="3 4">SO2202</strain>
    </source>
</reference>
<organism evidence="3 4">
    <name type="scientific">Sphaerulina musiva (strain SO2202)</name>
    <name type="common">Poplar stem canker fungus</name>
    <name type="synonym">Septoria musiva</name>
    <dbReference type="NCBI Taxonomy" id="692275"/>
    <lineage>
        <taxon>Eukaryota</taxon>
        <taxon>Fungi</taxon>
        <taxon>Dikarya</taxon>
        <taxon>Ascomycota</taxon>
        <taxon>Pezizomycotina</taxon>
        <taxon>Dothideomycetes</taxon>
        <taxon>Dothideomycetidae</taxon>
        <taxon>Mycosphaerellales</taxon>
        <taxon>Mycosphaerellaceae</taxon>
        <taxon>Sphaerulina</taxon>
    </lineage>
</organism>
<dbReference type="GO" id="GO:0031428">
    <property type="term" value="C:box C/D methylation guide snoRNP complex"/>
    <property type="evidence" value="ECO:0007669"/>
    <property type="project" value="TreeGrafter"/>
</dbReference>